<dbReference type="AlphaFoldDB" id="A0AAD1SPF3"/>
<accession>A0AAD1SPF3</accession>
<reference evidence="1" key="1">
    <citation type="submission" date="2022-03" db="EMBL/GenBank/DDBJ databases">
        <authorList>
            <person name="Alioto T."/>
            <person name="Alioto T."/>
            <person name="Gomez Garrido J."/>
        </authorList>
    </citation>
    <scope>NUCLEOTIDE SEQUENCE</scope>
</reference>
<evidence type="ECO:0000313" key="1">
    <source>
        <dbReference type="EMBL" id="CAH2305834.1"/>
    </source>
</evidence>
<protein>
    <submittedName>
        <fullName evidence="1">Uncharacterized protein</fullName>
    </submittedName>
</protein>
<name>A0AAD1SPF3_PELCU</name>
<sequence>MHLDTAKSIVHLVIERASRDKPERLMHLFEEHETAATGKPSQHFTNVSKY</sequence>
<keyword evidence="2" id="KW-1185">Reference proteome</keyword>
<proteinExistence type="predicted"/>
<dbReference type="EMBL" id="OW240918">
    <property type="protein sequence ID" value="CAH2305834.1"/>
    <property type="molecule type" value="Genomic_DNA"/>
</dbReference>
<organism evidence="1 2">
    <name type="scientific">Pelobates cultripes</name>
    <name type="common">Western spadefoot toad</name>
    <dbReference type="NCBI Taxonomy" id="61616"/>
    <lineage>
        <taxon>Eukaryota</taxon>
        <taxon>Metazoa</taxon>
        <taxon>Chordata</taxon>
        <taxon>Craniata</taxon>
        <taxon>Vertebrata</taxon>
        <taxon>Euteleostomi</taxon>
        <taxon>Amphibia</taxon>
        <taxon>Batrachia</taxon>
        <taxon>Anura</taxon>
        <taxon>Pelobatoidea</taxon>
        <taxon>Pelobatidae</taxon>
        <taxon>Pelobates</taxon>
    </lineage>
</organism>
<gene>
    <name evidence="1" type="ORF">PECUL_23A020743</name>
</gene>
<dbReference type="Proteomes" id="UP001295444">
    <property type="component" value="Chromosome 07"/>
</dbReference>
<evidence type="ECO:0000313" key="2">
    <source>
        <dbReference type="Proteomes" id="UP001295444"/>
    </source>
</evidence>